<sequence>MTLLSGIPVTSPLLLQEDETCRLWYKPDVDFRQPKLLPHFRLDSPALSTTPYHAVLTSLFVRYVKDTLTEMAYEAELAGMEYELGLHARALELFAGVYSENLPILVSKVLDQMLAMTSATYPLDEAVFQRVKDRTKRMYENLYLEEPYQHAVHQCSQLLETSRWSVDDKLRAIAHVSSTDLAAHCHFMFWQVFIEGFFYGNLALSAAPRLMEQVVQSFGFGRAERGALPLFCRANASSHALSNLHRHGSTVFNSASGTKGTTRRSQRKRVSRSLRTTTSTGLEAAMMLVGRAAGRPVEVIDDSGTFRRAMPLFPATNATTSVSTRSR</sequence>
<protein>
    <submittedName>
        <fullName evidence="1">Uncharacterized protein</fullName>
    </submittedName>
</protein>
<comment type="caution">
    <text evidence="1">The sequence shown here is derived from an EMBL/GenBank/DDBJ whole genome shotgun (WGS) entry which is preliminary data.</text>
</comment>
<gene>
    <name evidence="1" type="ORF">PsorP6_011876</name>
</gene>
<evidence type="ECO:0000313" key="1">
    <source>
        <dbReference type="EMBL" id="KAI9918575.1"/>
    </source>
</evidence>
<evidence type="ECO:0000313" key="2">
    <source>
        <dbReference type="Proteomes" id="UP001163321"/>
    </source>
</evidence>
<dbReference type="Proteomes" id="UP001163321">
    <property type="component" value="Chromosome 12"/>
</dbReference>
<keyword evidence="2" id="KW-1185">Reference proteome</keyword>
<name>A0ACC0WKL5_9STRA</name>
<organism evidence="1 2">
    <name type="scientific">Peronosclerospora sorghi</name>
    <dbReference type="NCBI Taxonomy" id="230839"/>
    <lineage>
        <taxon>Eukaryota</taxon>
        <taxon>Sar</taxon>
        <taxon>Stramenopiles</taxon>
        <taxon>Oomycota</taxon>
        <taxon>Peronosporomycetes</taxon>
        <taxon>Peronosporales</taxon>
        <taxon>Peronosporaceae</taxon>
        <taxon>Peronosclerospora</taxon>
    </lineage>
</organism>
<dbReference type="EMBL" id="CM047591">
    <property type="protein sequence ID" value="KAI9918575.1"/>
    <property type="molecule type" value="Genomic_DNA"/>
</dbReference>
<proteinExistence type="predicted"/>
<accession>A0ACC0WKL5</accession>
<reference evidence="1 2" key="1">
    <citation type="journal article" date="2022" name="bioRxiv">
        <title>The genome of the oomycete Peronosclerospora sorghi, a cosmopolitan pathogen of maize and sorghum, is inflated with dispersed pseudogenes.</title>
        <authorList>
            <person name="Fletcher K."/>
            <person name="Martin F."/>
            <person name="Isakeit T."/>
            <person name="Cavanaugh K."/>
            <person name="Magill C."/>
            <person name="Michelmore R."/>
        </authorList>
    </citation>
    <scope>NUCLEOTIDE SEQUENCE [LARGE SCALE GENOMIC DNA]</scope>
    <source>
        <strain evidence="1">P6</strain>
    </source>
</reference>